<dbReference type="SUPFAM" id="SSF56059">
    <property type="entry name" value="Glutathione synthetase ATP-binding domain-like"/>
    <property type="match status" value="1"/>
</dbReference>
<organism evidence="2 3">
    <name type="scientific">Candidatus Promineifilum breve</name>
    <dbReference type="NCBI Taxonomy" id="1806508"/>
    <lineage>
        <taxon>Bacteria</taxon>
        <taxon>Bacillati</taxon>
        <taxon>Chloroflexota</taxon>
        <taxon>Ardenticatenia</taxon>
        <taxon>Candidatus Promineifilales</taxon>
        <taxon>Candidatus Promineifilaceae</taxon>
        <taxon>Candidatus Promineifilum</taxon>
    </lineage>
</organism>
<gene>
    <name evidence="2" type="ORF">CFX0092_B0476</name>
</gene>
<proteinExistence type="predicted"/>
<protein>
    <recommendedName>
        <fullName evidence="1">IQCH-like ATP-grasp domain-containing protein</fullName>
    </recommendedName>
</protein>
<dbReference type="PANTHER" id="PTHR14465:SF0">
    <property type="entry name" value="IQ DOMAIN-CONTAINING PROTEIN H"/>
    <property type="match status" value="1"/>
</dbReference>
<feature type="domain" description="IQCH-like ATP-grasp" evidence="1">
    <location>
        <begin position="181"/>
        <end position="246"/>
    </location>
</feature>
<dbReference type="PANTHER" id="PTHR14465">
    <property type="entry name" value="IQ DOMAIN-CONTAINING PROTEIN H"/>
    <property type="match status" value="1"/>
</dbReference>
<reference evidence="2" key="1">
    <citation type="submission" date="2016-01" db="EMBL/GenBank/DDBJ databases">
        <authorList>
            <person name="Mcilroy J.S."/>
            <person name="Karst M S."/>
            <person name="Albertsen M."/>
        </authorList>
    </citation>
    <scope>NUCLEOTIDE SEQUENCE</scope>
    <source>
        <strain evidence="2">Cfx-K</strain>
    </source>
</reference>
<dbReference type="Pfam" id="PF24923">
    <property type="entry name" value="ATP-grasp_IQCH"/>
    <property type="match status" value="2"/>
</dbReference>
<dbReference type="InterPro" id="IPR038752">
    <property type="entry name" value="IQCH"/>
</dbReference>
<evidence type="ECO:0000313" key="3">
    <source>
        <dbReference type="Proteomes" id="UP000215027"/>
    </source>
</evidence>
<dbReference type="RefSeq" id="WP_095045345.1">
    <property type="nucleotide sequence ID" value="NZ_LN890656.1"/>
</dbReference>
<evidence type="ECO:0000259" key="1">
    <source>
        <dbReference type="Pfam" id="PF24923"/>
    </source>
</evidence>
<dbReference type="Proteomes" id="UP000215027">
    <property type="component" value="Chromosome II"/>
</dbReference>
<name>A0A160TA90_9CHLR</name>
<dbReference type="KEGG" id="pbf:CFX0092_B0476"/>
<dbReference type="EMBL" id="LN890656">
    <property type="protein sequence ID" value="CUS06010.1"/>
    <property type="molecule type" value="Genomic_DNA"/>
</dbReference>
<dbReference type="AlphaFoldDB" id="A0A160TA90"/>
<feature type="domain" description="IQCH-like ATP-grasp" evidence="1">
    <location>
        <begin position="273"/>
        <end position="380"/>
    </location>
</feature>
<evidence type="ECO:0000313" key="2">
    <source>
        <dbReference type="EMBL" id="CUS06010.1"/>
    </source>
</evidence>
<keyword evidence="3" id="KW-1185">Reference proteome</keyword>
<sequence>MTTFTPEHAARFDELQTKLAPLWRLIGRTDPGGVVQDENTLVVLSSLTGEFGAPGIVQKVYEERFLFMTFLLRQPNLRLIYLTSQPVAPLTIDYYLHNLPDVTVSHARKRLHLLSPQDGSNASLVEKVLARPWFVRLIRDHIPNPDRAHLVPFLTTDLERELALQLGIPMYAADPRHFALGGKSGARRVFAEEELRHPPGVEDISDEAGFVAAIISLRAQHPAIGRVITKHNQGVSGEGNAVVDLRGLPPPGSPSEAAAVTERLRAMRFENANLTYDAYMGAMARQGGIVEEMIDGAEKRSPSVQMRISPLGKVEILSTHDQMLGGPSGQSYLGAIFPADPAYSRLITREAAKVGARFVREGIVGRFALDFLTVKKASDAAEPADAWDAYAIEVNLRKGGTTHPFLTLQYLTDGLYDAESGEFTTELGERRYYVASDHVESHAYRIFTPDDLLDLISLHRLTFDQTCQTGLILHMFSAVGELGRLGVTCIHGTPARARRLYDDFLALLDREAAKRVASGE</sequence>
<accession>A0A160TA90</accession>
<dbReference type="InterPro" id="IPR056855">
    <property type="entry name" value="ATP-grasp_IQCH"/>
</dbReference>
<dbReference type="OrthoDB" id="164032at2"/>